<feature type="region of interest" description="Disordered" evidence="1">
    <location>
        <begin position="1289"/>
        <end position="1325"/>
    </location>
</feature>
<evidence type="ECO:0000313" key="3">
    <source>
        <dbReference type="EMBL" id="KAK3239754.1"/>
    </source>
</evidence>
<feature type="region of interest" description="Disordered" evidence="1">
    <location>
        <begin position="1244"/>
        <end position="1274"/>
    </location>
</feature>
<reference evidence="3 4" key="1">
    <citation type="journal article" date="2015" name="Genome Biol. Evol.">
        <title>Comparative Genomics of a Bacterivorous Green Alga Reveals Evolutionary Causalities and Consequences of Phago-Mixotrophic Mode of Nutrition.</title>
        <authorList>
            <person name="Burns J.A."/>
            <person name="Paasch A."/>
            <person name="Narechania A."/>
            <person name="Kim E."/>
        </authorList>
    </citation>
    <scope>NUCLEOTIDE SEQUENCE [LARGE SCALE GENOMIC DNA]</scope>
    <source>
        <strain evidence="3 4">PLY_AMNH</strain>
    </source>
</reference>
<feature type="compositionally biased region" description="Low complexity" evidence="1">
    <location>
        <begin position="552"/>
        <end position="570"/>
    </location>
</feature>
<feature type="compositionally biased region" description="Acidic residues" evidence="1">
    <location>
        <begin position="460"/>
        <end position="469"/>
    </location>
</feature>
<feature type="non-terminal residue" evidence="3">
    <location>
        <position position="1"/>
    </location>
</feature>
<feature type="compositionally biased region" description="Basic and acidic residues" evidence="1">
    <location>
        <begin position="356"/>
        <end position="371"/>
    </location>
</feature>
<keyword evidence="4" id="KW-1185">Reference proteome</keyword>
<sequence>TKGMSELVSGHDNTTVVFFPVDALLEHSQAGGAIALRLIRLFAMEAVQAWEKRLLARTFSDKMQDLSPYICTKDKLYASVLEAQSHGTGMKQGLGNLEAHDVVQLAEYMYLTSCSKGDVIFRKGQQGTSVVFLIHGAVEVTNENGFVIGHRQKGQLIGESAFVDGLTASQPRNATVTAASDIIAGIITKSEFQSMCTEQPELAFMFICEIGVQVMWQHMVDLEEICKRMSSGLETTKKILMVPRHDEEYDIQYLPPDETLIMELAAPLTLSPRGEQKFEGEPSTESRCPSAAAASSEAELQGNARGQEESSEGCQRAAKSGREIPLASEQSAAVEMRNARIRLSRDAMTSKAPPRVSRETAGRAGKRDSKLSRAALTAVSAVTAAVGGPKKQAGRGSRLSRRVSRQEGTAKGSPGGSIAVVAEEVTEDAEQQQAAAAGAEELAPGAQDATANASRQPEDLPGETADEPGEAANNALGLGPLEVPEAVHTPAPGPGSAMTPHSQRRRLASNDSHQRRHSLSALVGRLPSLAKVGKRSSLGALSADAARSLAPALLEARAEEQGSGQDQGQEVPEEDAEPHPRDLEKQDAGTAAKNEDGGGEVADASGEGFIFDFNKIRHKAALEESSSDEDHPDGASTPRGGRNLLLSMKAHIKSAVQKGAIDRFKSKPLPTPRMKELPTPRSQRKETKEKLGAPSAAGGGRRSQGPGCPEPPHAGQGPKGDDPKFQFESPGAAAMQDMKMKRLLADAYVQAQLEIVEGQSEQEDKEAEPSFEHVMAVLDFILELELPPEEDKAHLRSTAEAILYPLLPKEEPLPVPDESSAKAAGPRIRKPAKPVGTHRLSSNVKMRRRRGMLLPTSRSPRSAHDGSTSSGVSAGWNVSPVPDAILKYGNLLGPVVASTEIPMPPAQQTLTALPTSPTLEHDRPKTRFRRAALEPPTTSKQVDLYRELRQLPTDSELRDTRTGFIPVPELFPQQEGVAFISPPPPEAYMNSLKHFRLLDHDHRKRFPNLGDFEHLPAIWRRIESNHTCPGPYWEDPAPRLLPRMLEPMDHVQRPSKSLPISPLDPDVKPFAERLPHLEGPTPAQISPAIRLRGARKMQHPRTLPQLRSPRFLPKLEGQAPNVPDDDGRRGLHSRGQLDTFIAQLIGEETEAARIGEKTEAALIGEETEAARIGEKTEAALIGEETEAARIGEKTEAALIGEETEAARIGEKTEAALIGEKTEAARIGEKTEAARIGEKTEAALVPTPFETSREASEGNDEHDTVTKPSHEGDAIHASHREAAGTALTAMERSEGHPRKPEAQDSGADANLPSTTQPSPRISLADRPACKNIDSKTKTADFVRVALDAHLAVKQNIRVSSDPLLRDVTMRKHRAGKKATYSQLMQKFSGLSSQEGNYE</sequence>
<feature type="region of interest" description="Disordered" evidence="1">
    <location>
        <begin position="814"/>
        <end position="874"/>
    </location>
</feature>
<feature type="compositionally biased region" description="Basic and acidic residues" evidence="1">
    <location>
        <begin position="1290"/>
        <end position="1301"/>
    </location>
</feature>
<feature type="region of interest" description="Disordered" evidence="1">
    <location>
        <begin position="622"/>
        <end position="733"/>
    </location>
</feature>
<dbReference type="InterPro" id="IPR018490">
    <property type="entry name" value="cNMP-bd_dom_sf"/>
</dbReference>
<dbReference type="Proteomes" id="UP001190700">
    <property type="component" value="Unassembled WGS sequence"/>
</dbReference>
<feature type="compositionally biased region" description="Basic and acidic residues" evidence="1">
    <location>
        <begin position="1250"/>
        <end position="1274"/>
    </location>
</feature>
<dbReference type="InterPro" id="IPR000595">
    <property type="entry name" value="cNMP-bd_dom"/>
</dbReference>
<feature type="region of interest" description="Disordered" evidence="1">
    <location>
        <begin position="552"/>
        <end position="606"/>
    </location>
</feature>
<organism evidence="3 4">
    <name type="scientific">Cymbomonas tetramitiformis</name>
    <dbReference type="NCBI Taxonomy" id="36881"/>
    <lineage>
        <taxon>Eukaryota</taxon>
        <taxon>Viridiplantae</taxon>
        <taxon>Chlorophyta</taxon>
        <taxon>Pyramimonadophyceae</taxon>
        <taxon>Pyramimonadales</taxon>
        <taxon>Pyramimonadaceae</taxon>
        <taxon>Cymbomonas</taxon>
    </lineage>
</organism>
<feature type="compositionally biased region" description="Low complexity" evidence="1">
    <location>
        <begin position="431"/>
        <end position="443"/>
    </location>
</feature>
<evidence type="ECO:0000259" key="2">
    <source>
        <dbReference type="PROSITE" id="PS50042"/>
    </source>
</evidence>
<feature type="region of interest" description="Disordered" evidence="1">
    <location>
        <begin position="1109"/>
        <end position="1132"/>
    </location>
</feature>
<dbReference type="Pfam" id="PF00027">
    <property type="entry name" value="cNMP_binding"/>
    <property type="match status" value="1"/>
</dbReference>
<feature type="compositionally biased region" description="Polar residues" evidence="1">
    <location>
        <begin position="856"/>
        <end position="872"/>
    </location>
</feature>
<dbReference type="InterPro" id="IPR014710">
    <property type="entry name" value="RmlC-like_jellyroll"/>
</dbReference>
<feature type="compositionally biased region" description="Basic and acidic residues" evidence="1">
    <location>
        <begin position="577"/>
        <end position="587"/>
    </location>
</feature>
<dbReference type="Gene3D" id="2.60.120.10">
    <property type="entry name" value="Jelly Rolls"/>
    <property type="match status" value="1"/>
</dbReference>
<name>A0AAE0ETK7_9CHLO</name>
<dbReference type="SMART" id="SM00100">
    <property type="entry name" value="cNMP"/>
    <property type="match status" value="1"/>
</dbReference>
<dbReference type="SUPFAM" id="SSF51206">
    <property type="entry name" value="cAMP-binding domain-like"/>
    <property type="match status" value="1"/>
</dbReference>
<accession>A0AAE0ETK7</accession>
<comment type="caution">
    <text evidence="3">The sequence shown here is derived from an EMBL/GenBank/DDBJ whole genome shotgun (WGS) entry which is preliminary data.</text>
</comment>
<evidence type="ECO:0000313" key="4">
    <source>
        <dbReference type="Proteomes" id="UP001190700"/>
    </source>
</evidence>
<dbReference type="PROSITE" id="PS50042">
    <property type="entry name" value="CNMP_BINDING_3"/>
    <property type="match status" value="1"/>
</dbReference>
<dbReference type="EMBL" id="LGRX02033833">
    <property type="protein sequence ID" value="KAK3239754.1"/>
    <property type="molecule type" value="Genomic_DNA"/>
</dbReference>
<feature type="compositionally biased region" description="Basic and acidic residues" evidence="1">
    <location>
        <begin position="673"/>
        <end position="691"/>
    </location>
</feature>
<feature type="domain" description="Cyclic nucleotide-binding" evidence="2">
    <location>
        <begin position="93"/>
        <end position="195"/>
    </location>
</feature>
<dbReference type="CDD" id="cd00038">
    <property type="entry name" value="CAP_ED"/>
    <property type="match status" value="1"/>
</dbReference>
<feature type="region of interest" description="Disordered" evidence="1">
    <location>
        <begin position="273"/>
        <end position="372"/>
    </location>
</feature>
<evidence type="ECO:0000256" key="1">
    <source>
        <dbReference type="SAM" id="MobiDB-lite"/>
    </source>
</evidence>
<proteinExistence type="predicted"/>
<gene>
    <name evidence="3" type="ORF">CYMTET_50342</name>
</gene>
<feature type="compositionally biased region" description="Low complexity" evidence="1">
    <location>
        <begin position="290"/>
        <end position="299"/>
    </location>
</feature>
<feature type="region of interest" description="Disordered" evidence="1">
    <location>
        <begin position="385"/>
        <end position="528"/>
    </location>
</feature>
<protein>
    <recommendedName>
        <fullName evidence="2">Cyclic nucleotide-binding domain-containing protein</fullName>
    </recommendedName>
</protein>